<sequence>MDAATQATLISKLEASDYLSMHKLFSDYLRPLSVLSSKSQNTKKESNERQDSSLIRPLAKTFLPFLSRVLSLLPKCLSESPKQSITEQFSAELLETYDLCLECLDLISSQLAGKFYAIHIQKSRFIHCLEYWNRYEEAVTEGFRVLKCLRGIQSEGDDSDSSTERFVPYLDKSGGVDDELAYLIVDIVVMVVRCVCLSRTREAGKYQDLLSLLKEVKPWFSVLDSSTSKKFYRVLLTYLSKATMFLVREMESFGGDLLAEFSATTFDEYAEFLDKCPEDIAPFALILKLYGLGLHISDCCIQSSGSCSTTLSSSLDLSAIRLLLDCQDKLQDLSVLFGSNGDHWCNDVKNNSESLSCRCKDSVGNICSDVEFDSKASQGRIQENKNVYLSFYLKALQFFCWPLAEFVYSERKRIVAEEAGSPLENSLRLIQDAFLQFCDTFFHCHSCTCEEERECLEEIDKTFLDIFVAAFTLSLKLNLNKKKSKKFMKLLLSDRCIRPQGLKFLIARLHNVGVDWYRNKQLKEASEALNLCCRASWTVLCQMFASTVRGDDSELFVKNIVDFASEASAKSSFLLDILFQIGSHNLDKVIAFSLEKWSVARNLFEKLPCPATLVKQWVKIQCKSFKNADTEASGRTLDTYLSSSYASQDTVGTILEQELLSYQEMSGWLPKFCQRMQMKVINILLQDLYVTKNSRFQRAGVLITKGRVLRACGSEGLKDCVQCLSEAIDTIDDCYGEAHWEATPVSHQLAVAYCLRALCIHEADPNSKQVFDDIHAGLRIWLKTNVPDRSPYAQGDMGCEHMLFLLYHVLDLLSMMGNLSFHSDIYGLMLKLFNRMDISSEKCLLILWEFRRLSHALCVSPISEEFIKNLSKPYYDDFKSIDFWMSCMKDSRPLLVGFRQNFSYLSSYFPLAFHSKDHSLQSDVMVAEVNEIVAHLISTVPVPSCSAFLAGHLCYDLSERYFYTGQLVEALYCAKEAHRLRSKLLQEHFEYLFEHMKPKYSETGEVIHKQPFCVSYFRVCNREAAKVWPSNAVSWDSDGCILTPWNVLQCYLESTLQVGVIHETIGNGMEAEALFHLGKAISCLQGLPLLTVVFSSALGKVYRKRHLLDLAEKELQNAKQVLAEGSMSITCFRCWLILDSTINEQLGHLCRSHLNCTTKGSTLELSYAENLYQSSLRRLNSFEWKNHSKGCEVAKNDQVAIGAGFEGFLLRFEEPLAKANTLKSRKTKKASISLEHIKVSTTVQNLRITRSRNRSSQSNVVGSLERIQPHSDGNINLHGKLTGEVVNICNKISCRKCSLTEIAKSGSLEYFIHMKWEFARRLQLLRLLMGLGKCQESCVEIHESHEIYSQCITILVGGDPFCDCYQFGSRPFELELFGKQIPGDILAIERAAVLYDLCWFSLKAFLSNDTRISCCDLCCIDISKIVSMLVVSFVLCREVPLLFQKVARLLSTIYLIAAVGENISSSLPSCKVLSENYWAAYFHQASVGSHHNHCLRSSVAAKRKPQITSDVKASQVAAQDFMSAELCTSLRLAPESTENIEAFVQNFFKSLPCTSIVCISLLGGAYVSLLKELLPCHSPIHAWMLLSHLNAQSQPVVLLMPVDSVLLGVDDETSFTIGEENMVKQWHSPWGSTLVDDLAPMFKSLLKENYASSAIFPQEDTERNRSIWWMRRKDLDKHLCKLLRDVEELWFGQWKYLLLGQWLDSKLLNSIVKQLVHDLKVRFKVDVNESLLKVVLGTVKFINREKLCIPRLFLEKGCYIGRVGVFDQERYSALGERAVECIPNSVFESLLAAANKLEEEHCTNREQVILVLDSQVQMLPWENMPILREEEVYRMPSVGCISAALQRSANSQEEAQRLAISFPLIDPLDAFYLLNPSGDLSSTQAEFEEWFRAQNLQGKAGTAPTTEELSVALRSHDLYIYFGHGSGAQYIPTDEIQKLERCAATVLMGCSSGSLLLNGCYAPQGIAYSYILAGSPIVVANLWEVTDKDIDRFGKSLLKSWLDERSNLLTGCIQCSLLAEELKCMSMSGKARNGKKYRGKKPQERDISASACENCCRHKLKVGHFVSQARKACKLPFLIGAAPVCYGVPTGIRRKNS</sequence>
<evidence type="ECO:0000313" key="7">
    <source>
        <dbReference type="Proteomes" id="UP001279734"/>
    </source>
</evidence>
<dbReference type="InterPro" id="IPR005314">
    <property type="entry name" value="Peptidase_C50"/>
</dbReference>
<evidence type="ECO:0000256" key="4">
    <source>
        <dbReference type="ARBA" id="ARBA00022829"/>
    </source>
</evidence>
<organism evidence="6 7">
    <name type="scientific">Nepenthes gracilis</name>
    <name type="common">Slender pitcher plant</name>
    <dbReference type="NCBI Taxonomy" id="150966"/>
    <lineage>
        <taxon>Eukaryota</taxon>
        <taxon>Viridiplantae</taxon>
        <taxon>Streptophyta</taxon>
        <taxon>Embryophyta</taxon>
        <taxon>Tracheophyta</taxon>
        <taxon>Spermatophyta</taxon>
        <taxon>Magnoliopsida</taxon>
        <taxon>eudicotyledons</taxon>
        <taxon>Gunneridae</taxon>
        <taxon>Pentapetalae</taxon>
        <taxon>Caryophyllales</taxon>
        <taxon>Nepenthaceae</taxon>
        <taxon>Nepenthes</taxon>
    </lineage>
</organism>
<dbReference type="GO" id="GO:0051307">
    <property type="term" value="P:meiotic chromosome separation"/>
    <property type="evidence" value="ECO:0007669"/>
    <property type="project" value="TreeGrafter"/>
</dbReference>
<comment type="catalytic activity">
    <reaction evidence="1">
        <text>All bonds known to be hydrolyzed by this endopeptidase have arginine in P1 and an acidic residue in P4. P6 is often occupied by an acidic residue or by a hydroxy-amino-acid residue, the phosphorylation of which enhances cleavage.</text>
        <dbReference type="EC" id="3.4.22.49"/>
    </reaction>
</comment>
<accession>A0AAD3Y622</accession>
<comment type="caution">
    <text evidence="6">The sequence shown here is derived from an EMBL/GenBank/DDBJ whole genome shotgun (WGS) entry which is preliminary data.</text>
</comment>
<keyword evidence="3" id="KW-0378">Hydrolase</keyword>
<dbReference type="EMBL" id="BSYO01000034">
    <property type="protein sequence ID" value="GMH28096.1"/>
    <property type="molecule type" value="Genomic_DNA"/>
</dbReference>
<dbReference type="InterPro" id="IPR056933">
    <property type="entry name" value="TPR_ESP1"/>
</dbReference>
<gene>
    <name evidence="6" type="ORF">Nepgr_029939</name>
</gene>
<dbReference type="PROSITE" id="PS51700">
    <property type="entry name" value="SEPARIN"/>
    <property type="match status" value="1"/>
</dbReference>
<dbReference type="GO" id="GO:0072686">
    <property type="term" value="C:mitotic spindle"/>
    <property type="evidence" value="ECO:0007669"/>
    <property type="project" value="TreeGrafter"/>
</dbReference>
<keyword evidence="7" id="KW-1185">Reference proteome</keyword>
<evidence type="ECO:0000256" key="2">
    <source>
        <dbReference type="ARBA" id="ARBA00012489"/>
    </source>
</evidence>
<dbReference type="InterPro" id="IPR030397">
    <property type="entry name" value="SEPARIN_core_dom"/>
</dbReference>
<dbReference type="GO" id="GO:0005737">
    <property type="term" value="C:cytoplasm"/>
    <property type="evidence" value="ECO:0007669"/>
    <property type="project" value="TreeGrafter"/>
</dbReference>
<dbReference type="GO" id="GO:0005634">
    <property type="term" value="C:nucleus"/>
    <property type="evidence" value="ECO:0007669"/>
    <property type="project" value="InterPro"/>
</dbReference>
<dbReference type="Pfam" id="PF25110">
    <property type="entry name" value="TPR_ESP1"/>
    <property type="match status" value="1"/>
</dbReference>
<dbReference type="InterPro" id="IPR056932">
    <property type="entry name" value="TPR_ESP1_2nd"/>
</dbReference>
<keyword evidence="4" id="KW-0159">Chromosome partition</keyword>
<feature type="domain" description="Peptidase C50" evidence="5">
    <location>
        <begin position="1867"/>
        <end position="1961"/>
    </location>
</feature>
<evidence type="ECO:0000256" key="1">
    <source>
        <dbReference type="ARBA" id="ARBA00000451"/>
    </source>
</evidence>
<dbReference type="PANTHER" id="PTHR12792:SF0">
    <property type="entry name" value="SEPARIN"/>
    <property type="match status" value="1"/>
</dbReference>
<proteinExistence type="predicted"/>
<dbReference type="EC" id="3.4.22.49" evidence="2"/>
<evidence type="ECO:0000256" key="3">
    <source>
        <dbReference type="ARBA" id="ARBA00022801"/>
    </source>
</evidence>
<dbReference type="Pfam" id="PF03568">
    <property type="entry name" value="Separin_C"/>
    <property type="match status" value="1"/>
</dbReference>
<evidence type="ECO:0000313" key="6">
    <source>
        <dbReference type="EMBL" id="GMH28096.1"/>
    </source>
</evidence>
<dbReference type="Pfam" id="PF25113">
    <property type="entry name" value="TPR_ESP1_2nd"/>
    <property type="match status" value="1"/>
</dbReference>
<dbReference type="PANTHER" id="PTHR12792">
    <property type="entry name" value="EXTRA SPINDLE POLES 1-RELATED"/>
    <property type="match status" value="1"/>
</dbReference>
<dbReference type="Proteomes" id="UP001279734">
    <property type="component" value="Unassembled WGS sequence"/>
</dbReference>
<dbReference type="GO" id="GO:0004197">
    <property type="term" value="F:cysteine-type endopeptidase activity"/>
    <property type="evidence" value="ECO:0007669"/>
    <property type="project" value="InterPro"/>
</dbReference>
<evidence type="ECO:0000259" key="5">
    <source>
        <dbReference type="PROSITE" id="PS51700"/>
    </source>
</evidence>
<dbReference type="GO" id="GO:0006508">
    <property type="term" value="P:proteolysis"/>
    <property type="evidence" value="ECO:0007669"/>
    <property type="project" value="InterPro"/>
</dbReference>
<name>A0AAD3Y622_NEPGR</name>
<reference evidence="6" key="1">
    <citation type="submission" date="2023-05" db="EMBL/GenBank/DDBJ databases">
        <title>Nepenthes gracilis genome sequencing.</title>
        <authorList>
            <person name="Fukushima K."/>
        </authorList>
    </citation>
    <scope>NUCLEOTIDE SEQUENCE</scope>
    <source>
        <strain evidence="6">SING2019-196</strain>
    </source>
</reference>
<protein>
    <recommendedName>
        <fullName evidence="2">separase</fullName>
        <ecNumber evidence="2">3.4.22.49</ecNumber>
    </recommendedName>
</protein>